<reference evidence="2" key="1">
    <citation type="submission" date="2019-08" db="EMBL/GenBank/DDBJ databases">
        <authorList>
            <person name="Kucharzyk K."/>
            <person name="Murdoch R.W."/>
            <person name="Higgins S."/>
            <person name="Loffler F."/>
        </authorList>
    </citation>
    <scope>NUCLEOTIDE SEQUENCE</scope>
</reference>
<evidence type="ECO:0000313" key="2">
    <source>
        <dbReference type="EMBL" id="MPN62992.1"/>
    </source>
</evidence>
<protein>
    <submittedName>
        <fullName evidence="2">Uncharacterized protein</fullName>
    </submittedName>
</protein>
<gene>
    <name evidence="2" type="ORF">SDC9_210746</name>
</gene>
<sequence length="120" mass="12637">MGLAQLRAALGPVQRGALAHLEQVHLAPDHHAVDALQVLAARQQLAHMHVHAESAAVDLRDAQIDQLQQLHAEAGARDQGVEAGLRLVELGGQRTEVQARRGDGNRVGGGIGDVGHVNTP</sequence>
<name>A0A645JIE2_9ZZZZ</name>
<proteinExistence type="predicted"/>
<comment type="caution">
    <text evidence="2">The sequence shown here is derived from an EMBL/GenBank/DDBJ whole genome shotgun (WGS) entry which is preliminary data.</text>
</comment>
<dbReference type="EMBL" id="VSSQ01141765">
    <property type="protein sequence ID" value="MPN62992.1"/>
    <property type="molecule type" value="Genomic_DNA"/>
</dbReference>
<dbReference type="AlphaFoldDB" id="A0A645JIE2"/>
<accession>A0A645JIE2</accession>
<organism evidence="2">
    <name type="scientific">bioreactor metagenome</name>
    <dbReference type="NCBI Taxonomy" id="1076179"/>
    <lineage>
        <taxon>unclassified sequences</taxon>
        <taxon>metagenomes</taxon>
        <taxon>ecological metagenomes</taxon>
    </lineage>
</organism>
<evidence type="ECO:0000256" key="1">
    <source>
        <dbReference type="SAM" id="MobiDB-lite"/>
    </source>
</evidence>
<feature type="region of interest" description="Disordered" evidence="1">
    <location>
        <begin position="95"/>
        <end position="120"/>
    </location>
</feature>